<dbReference type="Pfam" id="PF00328">
    <property type="entry name" value="His_Phos_2"/>
    <property type="match status" value="1"/>
</dbReference>
<dbReference type="PROSITE" id="PS00616">
    <property type="entry name" value="HIS_ACID_PHOSPHAT_1"/>
    <property type="match status" value="1"/>
</dbReference>
<keyword evidence="7" id="KW-1133">Transmembrane helix</keyword>
<dbReference type="GO" id="GO:0048168">
    <property type="term" value="P:regulation of neuronal synaptic plasticity"/>
    <property type="evidence" value="ECO:0007669"/>
    <property type="project" value="TreeGrafter"/>
</dbReference>
<feature type="transmembrane region" description="Helical" evidence="7">
    <location>
        <begin position="392"/>
        <end position="415"/>
    </location>
</feature>
<dbReference type="GO" id="GO:0007040">
    <property type="term" value="P:lysosome organization"/>
    <property type="evidence" value="ECO:0007669"/>
    <property type="project" value="TreeGrafter"/>
</dbReference>
<organism evidence="9 10">
    <name type="scientific">Myotis myotis</name>
    <name type="common">Greater mouse-eared bat</name>
    <name type="synonym">Vespertilio myotis</name>
    <dbReference type="NCBI Taxonomy" id="51298"/>
    <lineage>
        <taxon>Eukaryota</taxon>
        <taxon>Metazoa</taxon>
        <taxon>Chordata</taxon>
        <taxon>Craniata</taxon>
        <taxon>Vertebrata</taxon>
        <taxon>Euteleostomi</taxon>
        <taxon>Mammalia</taxon>
        <taxon>Eutheria</taxon>
        <taxon>Laurasiatheria</taxon>
        <taxon>Chiroptera</taxon>
        <taxon>Yangochiroptera</taxon>
        <taxon>Vespertilionidae</taxon>
        <taxon>Myotis</taxon>
    </lineage>
</organism>
<evidence type="ECO:0000313" key="10">
    <source>
        <dbReference type="Proteomes" id="UP000527355"/>
    </source>
</evidence>
<evidence type="ECO:0000313" key="9">
    <source>
        <dbReference type="EMBL" id="KAF6274882.1"/>
    </source>
</evidence>
<dbReference type="GO" id="GO:0045211">
    <property type="term" value="C:postsynaptic membrane"/>
    <property type="evidence" value="ECO:0007669"/>
    <property type="project" value="TreeGrafter"/>
</dbReference>
<keyword evidence="6" id="KW-0325">Glycoprotein</keyword>
<keyword evidence="5" id="KW-0378">Hydrolase</keyword>
<dbReference type="Gene3D" id="3.40.50.1240">
    <property type="entry name" value="Phosphoglycerate mutase-like"/>
    <property type="match status" value="1"/>
</dbReference>
<dbReference type="GO" id="GO:0030971">
    <property type="term" value="F:receptor tyrosine kinase binding"/>
    <property type="evidence" value="ECO:0007669"/>
    <property type="project" value="TreeGrafter"/>
</dbReference>
<keyword evidence="7" id="KW-0812">Transmembrane</keyword>
<evidence type="ECO:0000256" key="6">
    <source>
        <dbReference type="ARBA" id="ARBA00023180"/>
    </source>
</evidence>
<dbReference type="PANTHER" id="PTHR11567:SF145">
    <property type="entry name" value="TESTICULAR ACID PHOSPHATASE"/>
    <property type="match status" value="1"/>
</dbReference>
<evidence type="ECO:0000256" key="5">
    <source>
        <dbReference type="ARBA" id="ARBA00022801"/>
    </source>
</evidence>
<dbReference type="InterPro" id="IPR029033">
    <property type="entry name" value="His_PPase_superfam"/>
</dbReference>
<dbReference type="PANTHER" id="PTHR11567">
    <property type="entry name" value="ACID PHOSPHATASE-RELATED"/>
    <property type="match status" value="1"/>
</dbReference>
<protein>
    <recommendedName>
        <fullName evidence="3">acid phosphatase</fullName>
        <ecNumber evidence="3">3.1.3.2</ecNumber>
    </recommendedName>
</protein>
<dbReference type="GO" id="GO:0120154">
    <property type="term" value="P:negative regulation of ERBB4 signaling pathway"/>
    <property type="evidence" value="ECO:0007669"/>
    <property type="project" value="TreeGrafter"/>
</dbReference>
<keyword evidence="7" id="KW-0472">Membrane</keyword>
<dbReference type="AlphaFoldDB" id="A0A7J7RFH0"/>
<evidence type="ECO:0000256" key="3">
    <source>
        <dbReference type="ARBA" id="ARBA00012646"/>
    </source>
</evidence>
<feature type="chain" id="PRO_5029555433" description="acid phosphatase" evidence="8">
    <location>
        <begin position="27"/>
        <end position="427"/>
    </location>
</feature>
<proteinExistence type="inferred from homology"/>
<dbReference type="GO" id="GO:0003993">
    <property type="term" value="F:acid phosphatase activity"/>
    <property type="evidence" value="ECO:0007669"/>
    <property type="project" value="UniProtKB-EC"/>
</dbReference>
<evidence type="ECO:0000256" key="7">
    <source>
        <dbReference type="SAM" id="Phobius"/>
    </source>
</evidence>
<reference evidence="9 10" key="1">
    <citation type="journal article" date="2020" name="Nature">
        <title>Six reference-quality genomes reveal evolution of bat adaptations.</title>
        <authorList>
            <person name="Jebb D."/>
            <person name="Huang Z."/>
            <person name="Pippel M."/>
            <person name="Hughes G.M."/>
            <person name="Lavrichenko K."/>
            <person name="Devanna P."/>
            <person name="Winkler S."/>
            <person name="Jermiin L.S."/>
            <person name="Skirmuntt E.C."/>
            <person name="Katzourakis A."/>
            <person name="Burkitt-Gray L."/>
            <person name="Ray D.A."/>
            <person name="Sullivan K.A.M."/>
            <person name="Roscito J.G."/>
            <person name="Kirilenko B.M."/>
            <person name="Davalos L.M."/>
            <person name="Corthals A.P."/>
            <person name="Power M.L."/>
            <person name="Jones G."/>
            <person name="Ransome R.D."/>
            <person name="Dechmann D.K.N."/>
            <person name="Locatelli A.G."/>
            <person name="Puechmaille S.J."/>
            <person name="Fedrigo O."/>
            <person name="Jarvis E.D."/>
            <person name="Hiller M."/>
            <person name="Vernes S.C."/>
            <person name="Myers E.W."/>
            <person name="Teeling E.C."/>
        </authorList>
    </citation>
    <scope>NUCLEOTIDE SEQUENCE [LARGE SCALE GENOMIC DNA]</scope>
    <source>
        <strain evidence="9">MMyoMyo1</strain>
        <tissue evidence="9">Flight muscle</tissue>
    </source>
</reference>
<name>A0A7J7RFH0_MYOMY</name>
<dbReference type="EMBL" id="JABWUV010000028">
    <property type="protein sequence ID" value="KAF6274882.1"/>
    <property type="molecule type" value="Genomic_DNA"/>
</dbReference>
<evidence type="ECO:0000256" key="8">
    <source>
        <dbReference type="SAM" id="SignalP"/>
    </source>
</evidence>
<dbReference type="InterPro" id="IPR033379">
    <property type="entry name" value="Acid_Pase_AS"/>
</dbReference>
<gene>
    <name evidence="9" type="ORF">mMyoMyo1_000219</name>
</gene>
<dbReference type="PROSITE" id="PS00778">
    <property type="entry name" value="HIS_ACID_PHOSPHAT_2"/>
    <property type="match status" value="1"/>
</dbReference>
<comment type="similarity">
    <text evidence="2">Belongs to the histidine acid phosphatase family.</text>
</comment>
<dbReference type="EC" id="3.1.3.2" evidence="3"/>
<evidence type="ECO:0000256" key="1">
    <source>
        <dbReference type="ARBA" id="ARBA00000032"/>
    </source>
</evidence>
<accession>A0A7J7RFH0</accession>
<dbReference type="GO" id="GO:0005764">
    <property type="term" value="C:lysosome"/>
    <property type="evidence" value="ECO:0007669"/>
    <property type="project" value="TreeGrafter"/>
</dbReference>
<dbReference type="CDD" id="cd07061">
    <property type="entry name" value="HP_HAP_like"/>
    <property type="match status" value="1"/>
</dbReference>
<evidence type="ECO:0000256" key="4">
    <source>
        <dbReference type="ARBA" id="ARBA00022729"/>
    </source>
</evidence>
<dbReference type="SUPFAM" id="SSF53254">
    <property type="entry name" value="Phosphoglycerate mutase-like"/>
    <property type="match status" value="1"/>
</dbReference>
<keyword evidence="4 8" id="KW-0732">Signal</keyword>
<comment type="catalytic activity">
    <reaction evidence="1">
        <text>a phosphate monoester + H2O = an alcohol + phosphate</text>
        <dbReference type="Rhea" id="RHEA:15017"/>
        <dbReference type="ChEBI" id="CHEBI:15377"/>
        <dbReference type="ChEBI" id="CHEBI:30879"/>
        <dbReference type="ChEBI" id="CHEBI:43474"/>
        <dbReference type="ChEBI" id="CHEBI:67140"/>
        <dbReference type="EC" id="3.1.3.2"/>
    </reaction>
</comment>
<dbReference type="VEuPathDB" id="HostDB:GeneID_118649262"/>
<dbReference type="FunFam" id="3.40.50.1240:FF:000010">
    <property type="entry name" value="Prostatic acid phosphatase"/>
    <property type="match status" value="1"/>
</dbReference>
<dbReference type="Proteomes" id="UP000527355">
    <property type="component" value="Unassembled WGS sequence"/>
</dbReference>
<dbReference type="InterPro" id="IPR050645">
    <property type="entry name" value="Histidine_acid_phosphatase"/>
</dbReference>
<feature type="signal peptide" evidence="8">
    <location>
        <begin position="1"/>
        <end position="26"/>
    </location>
</feature>
<comment type="caution">
    <text evidence="9">The sequence shown here is derived from an EMBL/GenBank/DDBJ whole genome shotgun (WGS) entry which is preliminary data.</text>
</comment>
<dbReference type="InterPro" id="IPR000560">
    <property type="entry name" value="His_Pase_clade-2"/>
</dbReference>
<dbReference type="OrthoDB" id="258392at2759"/>
<sequence length="427" mass="46328">MAGSGFRGHAIGPLLLLLLLLPQALVEGPLVFVAVVFRHGDRAPLASYPTDPHKEAVSMLWPRGLGQLTSEGVRQQLELGRFLRSRYEDFLSPEYRREEVYVRSTDFDRTLESAQANLAGLFPEAGPGRPEAAWRPIPVHTVPVTEDKLLRFPMRSCPRYHELLREATEAAEYQTALEGWTDFLAHLENCTGLSLVGEPLRRAWKVLDTLMCQRAHGLPLPSWASPDVLKTLAQISALDIGAHVGPPRAAEKAQLTGGILLDAILANFSRVQRLGLPLKMVMYSAHDSTLLALQGALGLYDGHTPPYAACLGFEFRRSLGDLDDNDEDAGNVTISLFYRNDSTGLPLSLSLPGCPAPCPLGRFHQLTAPARPPAHGVPCHGTHETPTPTATIVPLLAGAVAMLAALCIGLGLLAWRPGCLRAWGDPV</sequence>
<keyword evidence="10" id="KW-1185">Reference proteome</keyword>
<evidence type="ECO:0000256" key="2">
    <source>
        <dbReference type="ARBA" id="ARBA00005375"/>
    </source>
</evidence>
<dbReference type="GO" id="GO:0004725">
    <property type="term" value="F:protein tyrosine phosphatase activity"/>
    <property type="evidence" value="ECO:0007669"/>
    <property type="project" value="TreeGrafter"/>
</dbReference>